<organism evidence="2 3">
    <name type="scientific">Mycena rosella</name>
    <name type="common">Pink bonnet</name>
    <name type="synonym">Agaricus rosellus</name>
    <dbReference type="NCBI Taxonomy" id="1033263"/>
    <lineage>
        <taxon>Eukaryota</taxon>
        <taxon>Fungi</taxon>
        <taxon>Dikarya</taxon>
        <taxon>Basidiomycota</taxon>
        <taxon>Agaricomycotina</taxon>
        <taxon>Agaricomycetes</taxon>
        <taxon>Agaricomycetidae</taxon>
        <taxon>Agaricales</taxon>
        <taxon>Marasmiineae</taxon>
        <taxon>Mycenaceae</taxon>
        <taxon>Mycena</taxon>
    </lineage>
</organism>
<name>A0AAD7GT88_MYCRO</name>
<evidence type="ECO:0000256" key="1">
    <source>
        <dbReference type="SAM" id="MobiDB-lite"/>
    </source>
</evidence>
<dbReference type="EMBL" id="JARKIE010000009">
    <property type="protein sequence ID" value="KAJ7704795.1"/>
    <property type="molecule type" value="Genomic_DNA"/>
</dbReference>
<feature type="compositionally biased region" description="Basic and acidic residues" evidence="1">
    <location>
        <begin position="176"/>
        <end position="201"/>
    </location>
</feature>
<dbReference type="AlphaFoldDB" id="A0AAD7GT88"/>
<sequence>MASLEFSSFVVLACFMVRNQRHSTRILSSTTASLQRITPTPPILLYRGIIFRIGLYPLCSCLLNFSGCILDLYLAYHSSDTSLGNILIDTDLMIYAVRALIYALLAATDPSFLRALHALRAEPAASTMVSVRQTENTNIVHTQYTRRSSCGSAPDRPLVGARVDGDVGEKPIPVELKADARTDPEQGHTAERLSGRGRDASEAPPEGIACQI</sequence>
<feature type="region of interest" description="Disordered" evidence="1">
    <location>
        <begin position="160"/>
        <end position="212"/>
    </location>
</feature>
<reference evidence="2" key="1">
    <citation type="submission" date="2023-03" db="EMBL/GenBank/DDBJ databases">
        <title>Massive genome expansion in bonnet fungi (Mycena s.s.) driven by repeated elements and novel gene families across ecological guilds.</title>
        <authorList>
            <consortium name="Lawrence Berkeley National Laboratory"/>
            <person name="Harder C.B."/>
            <person name="Miyauchi S."/>
            <person name="Viragh M."/>
            <person name="Kuo A."/>
            <person name="Thoen E."/>
            <person name="Andreopoulos B."/>
            <person name="Lu D."/>
            <person name="Skrede I."/>
            <person name="Drula E."/>
            <person name="Henrissat B."/>
            <person name="Morin E."/>
            <person name="Kohler A."/>
            <person name="Barry K."/>
            <person name="LaButti K."/>
            <person name="Morin E."/>
            <person name="Salamov A."/>
            <person name="Lipzen A."/>
            <person name="Mereny Z."/>
            <person name="Hegedus B."/>
            <person name="Baldrian P."/>
            <person name="Stursova M."/>
            <person name="Weitz H."/>
            <person name="Taylor A."/>
            <person name="Grigoriev I.V."/>
            <person name="Nagy L.G."/>
            <person name="Martin F."/>
            <person name="Kauserud H."/>
        </authorList>
    </citation>
    <scope>NUCLEOTIDE SEQUENCE</scope>
    <source>
        <strain evidence="2">CBHHK067</strain>
    </source>
</reference>
<comment type="caution">
    <text evidence="2">The sequence shown here is derived from an EMBL/GenBank/DDBJ whole genome shotgun (WGS) entry which is preliminary data.</text>
</comment>
<evidence type="ECO:0000313" key="2">
    <source>
        <dbReference type="EMBL" id="KAJ7704795.1"/>
    </source>
</evidence>
<evidence type="ECO:0000313" key="3">
    <source>
        <dbReference type="Proteomes" id="UP001221757"/>
    </source>
</evidence>
<dbReference type="Proteomes" id="UP001221757">
    <property type="component" value="Unassembled WGS sequence"/>
</dbReference>
<protein>
    <submittedName>
        <fullName evidence="2">Uncharacterized protein</fullName>
    </submittedName>
</protein>
<gene>
    <name evidence="2" type="ORF">B0H17DRAFT_1193300</name>
</gene>
<keyword evidence="3" id="KW-1185">Reference proteome</keyword>
<accession>A0AAD7GT88</accession>
<proteinExistence type="predicted"/>